<evidence type="ECO:0000313" key="2">
    <source>
        <dbReference type="Proteomes" id="UP000271554"/>
    </source>
</evidence>
<dbReference type="Proteomes" id="UP000271554">
    <property type="component" value="Chromosome"/>
</dbReference>
<dbReference type="AlphaFoldDB" id="A0A387HCK6"/>
<keyword evidence="2" id="KW-1185">Reference proteome</keyword>
<dbReference type="OrthoDB" id="3518249at2"/>
<proteinExistence type="predicted"/>
<organism evidence="1 2">
    <name type="scientific">Streptomyces hundungensis</name>
    <dbReference type="NCBI Taxonomy" id="1077946"/>
    <lineage>
        <taxon>Bacteria</taxon>
        <taxon>Bacillati</taxon>
        <taxon>Actinomycetota</taxon>
        <taxon>Actinomycetes</taxon>
        <taxon>Kitasatosporales</taxon>
        <taxon>Streptomycetaceae</taxon>
        <taxon>Streptomyces</taxon>
    </lineage>
</organism>
<accession>A0A387HCK6</accession>
<dbReference type="EMBL" id="CP032698">
    <property type="protein sequence ID" value="AYG81199.1"/>
    <property type="molecule type" value="Genomic_DNA"/>
</dbReference>
<dbReference type="KEGG" id="shun:DWB77_03341"/>
<gene>
    <name evidence="1" type="ORF">DWB77_03341</name>
</gene>
<protein>
    <submittedName>
        <fullName evidence="1">Uncharacterized protein</fullName>
    </submittedName>
</protein>
<name>A0A387HCK6_9ACTN</name>
<evidence type="ECO:0000313" key="1">
    <source>
        <dbReference type="EMBL" id="AYG81199.1"/>
    </source>
</evidence>
<reference evidence="1 2" key="1">
    <citation type="submission" date="2018-10" db="EMBL/GenBank/DDBJ databases">
        <title>Relationship between Morphology and Antimicrobial Activity in Streptomyces.</title>
        <authorList>
            <person name="Kang H.J."/>
            <person name="Kim S.B."/>
        </authorList>
    </citation>
    <scope>NUCLEOTIDE SEQUENCE [LARGE SCALE GENOMIC DNA]</scope>
    <source>
        <strain evidence="1 2">BH38</strain>
    </source>
</reference>
<sequence length="357" mass="38446">MTFRGMTTEKARRLAAALDVADGALSIQGPLVSGILAKWEGDQGNLKRITQDASWSRDQAKDVRNRLGILEADPAVELMFMGMTGVLQTWKEFQEHKGEVGQYVDEFKEIKRNVTTPLRLTKIASGIEASLQLYQRWAQGQNVAGAKAVLELNKYFGITGDRLKLKNIDYMRELLKLQKIEGLYQEPWKWQQGLRAFLTTKLKIPLPPTLLAQGPGLSLLDRVGLPLAIVHGVKEMVVPDHKGVLGGFDRGMGVVEAGGAAAVLGGSAAAGALGASAAVAAAVPVVGWAALGVAGAYFIGTWAWDNRESIKNGAKKAWNATSKWAGSVADKGREIADGAKSAVTNLVPNAVKKFKFW</sequence>